<evidence type="ECO:0000313" key="1">
    <source>
        <dbReference type="EMBL" id="KAG0712619.1"/>
    </source>
</evidence>
<organism evidence="1 2">
    <name type="scientific">Chionoecetes opilio</name>
    <name type="common">Atlantic snow crab</name>
    <name type="synonym">Cancer opilio</name>
    <dbReference type="NCBI Taxonomy" id="41210"/>
    <lineage>
        <taxon>Eukaryota</taxon>
        <taxon>Metazoa</taxon>
        <taxon>Ecdysozoa</taxon>
        <taxon>Arthropoda</taxon>
        <taxon>Crustacea</taxon>
        <taxon>Multicrustacea</taxon>
        <taxon>Malacostraca</taxon>
        <taxon>Eumalacostraca</taxon>
        <taxon>Eucarida</taxon>
        <taxon>Decapoda</taxon>
        <taxon>Pleocyemata</taxon>
        <taxon>Brachyura</taxon>
        <taxon>Eubrachyura</taxon>
        <taxon>Majoidea</taxon>
        <taxon>Majidae</taxon>
        <taxon>Chionoecetes</taxon>
    </lineage>
</organism>
<comment type="caution">
    <text evidence="1">The sequence shown here is derived from an EMBL/GenBank/DDBJ whole genome shotgun (WGS) entry which is preliminary data.</text>
</comment>
<reference evidence="1" key="1">
    <citation type="submission" date="2020-07" db="EMBL/GenBank/DDBJ databases">
        <title>The High-quality genome of the commercially important snow crab, Chionoecetes opilio.</title>
        <authorList>
            <person name="Jeong J.-H."/>
            <person name="Ryu S."/>
        </authorList>
    </citation>
    <scope>NUCLEOTIDE SEQUENCE</scope>
    <source>
        <strain evidence="1">MADBK_172401_WGS</strain>
        <tissue evidence="1">Digestive gland</tissue>
    </source>
</reference>
<protein>
    <submittedName>
        <fullName evidence="1">Uncharacterized protein</fullName>
    </submittedName>
</protein>
<dbReference type="EMBL" id="JACEEZ010022262">
    <property type="protein sequence ID" value="KAG0712619.1"/>
    <property type="molecule type" value="Genomic_DNA"/>
</dbReference>
<dbReference type="AlphaFoldDB" id="A0A8J4XVI9"/>
<proteinExistence type="predicted"/>
<name>A0A8J4XVI9_CHIOP</name>
<gene>
    <name evidence="1" type="ORF">GWK47_018082</name>
</gene>
<keyword evidence="2" id="KW-1185">Reference proteome</keyword>
<dbReference type="OrthoDB" id="6347055at2759"/>
<dbReference type="Proteomes" id="UP000770661">
    <property type="component" value="Unassembled WGS sequence"/>
</dbReference>
<evidence type="ECO:0000313" key="2">
    <source>
        <dbReference type="Proteomes" id="UP000770661"/>
    </source>
</evidence>
<sequence length="73" mass="8037">MDVFSLGRLLWLALGECRGHYPLLNASAHQAMAEDLRGRPSIKAVKRALEFYLKPHLPPASLSLLHGSAAFLL</sequence>
<accession>A0A8J4XVI9</accession>